<proteinExistence type="predicted"/>
<dbReference type="Proteomes" id="UP000199375">
    <property type="component" value="Unassembled WGS sequence"/>
</dbReference>
<reference evidence="1 2" key="1">
    <citation type="submission" date="2016-06" db="EMBL/GenBank/DDBJ databases">
        <authorList>
            <person name="Kjaerup R.B."/>
            <person name="Dalgaard T.S."/>
            <person name="Juul-Madsen H.R."/>
        </authorList>
    </citation>
    <scope>NUCLEOTIDE SEQUENCE [LARGE SCALE GENOMIC DNA]</scope>
    <source>
        <strain evidence="1 2">DSM 45626</strain>
    </source>
</reference>
<sequence length="34" mass="3120">MTFVVAGAGGVAVAVAALCTAVRRAGPAAGHPIG</sequence>
<name>A0A1C4WLA1_9ACTN</name>
<protein>
    <submittedName>
        <fullName evidence="1">Uncharacterized protein</fullName>
    </submittedName>
</protein>
<organism evidence="1 2">
    <name type="scientific">Micromonospora haikouensis</name>
    <dbReference type="NCBI Taxonomy" id="686309"/>
    <lineage>
        <taxon>Bacteria</taxon>
        <taxon>Bacillati</taxon>
        <taxon>Actinomycetota</taxon>
        <taxon>Actinomycetes</taxon>
        <taxon>Micromonosporales</taxon>
        <taxon>Micromonosporaceae</taxon>
        <taxon>Micromonospora</taxon>
    </lineage>
</organism>
<accession>A0A1C4WLA1</accession>
<evidence type="ECO:0000313" key="2">
    <source>
        <dbReference type="Proteomes" id="UP000199375"/>
    </source>
</evidence>
<evidence type="ECO:0000313" key="1">
    <source>
        <dbReference type="EMBL" id="SCE97066.1"/>
    </source>
</evidence>
<dbReference type="AlphaFoldDB" id="A0A1C4WLA1"/>
<gene>
    <name evidence="1" type="ORF">GA0070558_116108</name>
</gene>
<dbReference type="EMBL" id="FMCW01000016">
    <property type="protein sequence ID" value="SCE97066.1"/>
    <property type="molecule type" value="Genomic_DNA"/>
</dbReference>